<dbReference type="PANTHER" id="PTHR43283">
    <property type="entry name" value="BETA-LACTAMASE-RELATED"/>
    <property type="match status" value="1"/>
</dbReference>
<dbReference type="Pfam" id="PF00144">
    <property type="entry name" value="Beta-lactamase"/>
    <property type="match status" value="1"/>
</dbReference>
<dbReference type="InterPro" id="IPR001466">
    <property type="entry name" value="Beta-lactam-related"/>
</dbReference>
<dbReference type="InterPro" id="IPR050789">
    <property type="entry name" value="Diverse_Enzym_Activities"/>
</dbReference>
<feature type="domain" description="Beta-lactamase-related" evidence="1">
    <location>
        <begin position="152"/>
        <end position="443"/>
    </location>
</feature>
<dbReference type="EMBL" id="CABVHJ010000033">
    <property type="protein sequence ID" value="VVN46485.1"/>
    <property type="molecule type" value="Genomic_DNA"/>
</dbReference>
<accession>A0A5E6Y0A1</accession>
<proteinExistence type="predicted"/>
<name>A0A5E6Y0A1_PSEFL</name>
<dbReference type="Proteomes" id="UP000327167">
    <property type="component" value="Unassembled WGS sequence"/>
</dbReference>
<dbReference type="AlphaFoldDB" id="A0A5E6Y0A1"/>
<protein>
    <recommendedName>
        <fullName evidence="1">Beta-lactamase-related domain-containing protein</fullName>
    </recommendedName>
</protein>
<dbReference type="PANTHER" id="PTHR43283:SF7">
    <property type="entry name" value="BETA-LACTAMASE-RELATED DOMAIN-CONTAINING PROTEIN"/>
    <property type="match status" value="1"/>
</dbReference>
<dbReference type="RefSeq" id="WP_224794837.1">
    <property type="nucleotide sequence ID" value="NZ_CABVHJ010000033.1"/>
</dbReference>
<evidence type="ECO:0000313" key="3">
    <source>
        <dbReference type="Proteomes" id="UP000327167"/>
    </source>
</evidence>
<dbReference type="Gene3D" id="3.40.710.10">
    <property type="entry name" value="DD-peptidase/beta-lactamase superfamily"/>
    <property type="match status" value="1"/>
</dbReference>
<dbReference type="InterPro" id="IPR012338">
    <property type="entry name" value="Beta-lactam/transpept-like"/>
</dbReference>
<evidence type="ECO:0000259" key="1">
    <source>
        <dbReference type="Pfam" id="PF00144"/>
    </source>
</evidence>
<organism evidence="2 3">
    <name type="scientific">Pseudomonas fluorescens</name>
    <dbReference type="NCBI Taxonomy" id="294"/>
    <lineage>
        <taxon>Bacteria</taxon>
        <taxon>Pseudomonadati</taxon>
        <taxon>Pseudomonadota</taxon>
        <taxon>Gammaproteobacteria</taxon>
        <taxon>Pseudomonadales</taxon>
        <taxon>Pseudomonadaceae</taxon>
        <taxon>Pseudomonas</taxon>
    </lineage>
</organism>
<gene>
    <name evidence="2" type="ORF">PS655_05873</name>
</gene>
<reference evidence="2 3" key="1">
    <citation type="submission" date="2019-09" db="EMBL/GenBank/DDBJ databases">
        <authorList>
            <person name="Chandra G."/>
            <person name="Truman W A."/>
        </authorList>
    </citation>
    <scope>NUCLEOTIDE SEQUENCE [LARGE SCALE GENOMIC DNA]</scope>
    <source>
        <strain evidence="2">PS655</strain>
    </source>
</reference>
<evidence type="ECO:0000313" key="2">
    <source>
        <dbReference type="EMBL" id="VVN46485.1"/>
    </source>
</evidence>
<dbReference type="SUPFAM" id="SSF56601">
    <property type="entry name" value="beta-lactamase/transpeptidase-like"/>
    <property type="match status" value="1"/>
</dbReference>
<sequence length="482" mass="51796">MSGGRELGETARLESVFSRGPIDATLNRALRILLVCAAAWTLPAHGETVMAHPPRIEATDPVVAGIMQGAPPPAGQSVMLANALVYPFNRWSFSNMRRLLPTLGVWRGGGVPSPLRLESGRASGLAALQFIASDGTRHAFSDLMSITDADGLLVMHKGRIVFEQYLGALSPHAPHALMSITKSFVGTLAAMLVDSGALKADALVTHYIPELVGTAYDRATIRQLMDMTVAVRYSEDYSDPRADIWRYMRAAGFMPRSSDNAEPGNLYDFLKTLKADGGHGAAFSYKTVNAEVLAWVLKRATGQSLGSLLSSKIWQPLGAQEDAYFDVDSQGSESGGGGMNATLRDLARFGEAMRNNGRFNGRQVIPAAVVADIRRGGDPAKFARAGHTALDGWSYRDMWWVSGDKDGVFEARGIFGQALYIDPKAEVTIVRLASGRAPANDANDWVTLPAFRAVAHSLMTQHKSERISDSAGSSGSQAITDN</sequence>